<dbReference type="GO" id="GO:0047560">
    <property type="term" value="F:3-dehydrosphinganine reductase activity"/>
    <property type="evidence" value="ECO:0007669"/>
    <property type="project" value="TreeGrafter"/>
</dbReference>
<gene>
    <name evidence="1" type="ORF">Rsub_10362</name>
</gene>
<dbReference type="InterPro" id="IPR002347">
    <property type="entry name" value="SDR_fam"/>
</dbReference>
<dbReference type="GO" id="GO:0030148">
    <property type="term" value="P:sphingolipid biosynthetic process"/>
    <property type="evidence" value="ECO:0007669"/>
    <property type="project" value="TreeGrafter"/>
</dbReference>
<dbReference type="InterPro" id="IPR036291">
    <property type="entry name" value="NAD(P)-bd_dom_sf"/>
</dbReference>
<dbReference type="Pfam" id="PF00106">
    <property type="entry name" value="adh_short"/>
    <property type="match status" value="2"/>
</dbReference>
<reference evidence="1 2" key="1">
    <citation type="journal article" date="2018" name="Sci. Rep.">
        <title>Raphidocelis subcapitata (=Pseudokirchneriella subcapitata) provides an insight into genome evolution and environmental adaptations in the Sphaeropleales.</title>
        <authorList>
            <person name="Suzuki S."/>
            <person name="Yamaguchi H."/>
            <person name="Nakajima N."/>
            <person name="Kawachi M."/>
        </authorList>
    </citation>
    <scope>NUCLEOTIDE SEQUENCE [LARGE SCALE GENOMIC DNA]</scope>
    <source>
        <strain evidence="1 2">NIES-35</strain>
    </source>
</reference>
<evidence type="ECO:0000313" key="1">
    <source>
        <dbReference type="EMBL" id="GBF97439.1"/>
    </source>
</evidence>
<dbReference type="AlphaFoldDB" id="A0A2V0PD42"/>
<name>A0A2V0PD42_9CHLO</name>
<protein>
    <recommendedName>
        <fullName evidence="3">3-ketodihydrosphingosine reductase</fullName>
    </recommendedName>
</protein>
<accession>A0A2V0PD42</accession>
<dbReference type="GO" id="GO:0006666">
    <property type="term" value="P:3-keto-sphinganine metabolic process"/>
    <property type="evidence" value="ECO:0007669"/>
    <property type="project" value="TreeGrafter"/>
</dbReference>
<evidence type="ECO:0000313" key="2">
    <source>
        <dbReference type="Proteomes" id="UP000247498"/>
    </source>
</evidence>
<dbReference type="STRING" id="307507.A0A2V0PD42"/>
<dbReference type="SUPFAM" id="SSF51735">
    <property type="entry name" value="NAD(P)-binding Rossmann-fold domains"/>
    <property type="match status" value="1"/>
</dbReference>
<dbReference type="Proteomes" id="UP000247498">
    <property type="component" value="Unassembled WGS sequence"/>
</dbReference>
<dbReference type="InParanoid" id="A0A2V0PD42"/>
<organism evidence="1 2">
    <name type="scientific">Raphidocelis subcapitata</name>
    <dbReference type="NCBI Taxonomy" id="307507"/>
    <lineage>
        <taxon>Eukaryota</taxon>
        <taxon>Viridiplantae</taxon>
        <taxon>Chlorophyta</taxon>
        <taxon>core chlorophytes</taxon>
        <taxon>Chlorophyceae</taxon>
        <taxon>CS clade</taxon>
        <taxon>Sphaeropleales</taxon>
        <taxon>Selenastraceae</taxon>
        <taxon>Raphidocelis</taxon>
    </lineage>
</organism>
<proteinExistence type="predicted"/>
<dbReference type="FunCoup" id="A0A2V0PD42">
    <property type="interactions" value="1828"/>
</dbReference>
<evidence type="ECO:0008006" key="3">
    <source>
        <dbReference type="Google" id="ProtNLM"/>
    </source>
</evidence>
<feature type="non-terminal residue" evidence="1">
    <location>
        <position position="230"/>
    </location>
</feature>
<keyword evidence="2" id="KW-1185">Reference proteome</keyword>
<dbReference type="PANTHER" id="PTHR43550:SF3">
    <property type="entry name" value="3-KETODIHYDROSPHINGOSINE REDUCTASE"/>
    <property type="match status" value="1"/>
</dbReference>
<dbReference type="PANTHER" id="PTHR43550">
    <property type="entry name" value="3-KETODIHYDROSPHINGOSINE REDUCTASE"/>
    <property type="match status" value="1"/>
</dbReference>
<sequence>MGFPWGPGWQAYFRGRHVLITGASEGVGLELAKALVPAGARVTLLSRSEPKLRAAEAAALSAASAAAAGDRSAGPAGGGGAGGRRVTCVVAADVTDEAAVAAAVAEAAAALGEVQILLCCAGAAECGYFHTSDTAAHRRMMDLNYMGVVHALRAALPAMVAAREGHVVAVASTLSLMGAIGYSAYAPSKFAVRGLMETLRNELQGTNVRVSICYPPDMDTPGYAREGLTK</sequence>
<dbReference type="EMBL" id="BDRX01000100">
    <property type="protein sequence ID" value="GBF97439.1"/>
    <property type="molecule type" value="Genomic_DNA"/>
</dbReference>
<dbReference type="PRINTS" id="PR00081">
    <property type="entry name" value="GDHRDH"/>
</dbReference>
<dbReference type="OrthoDB" id="37659at2759"/>
<comment type="caution">
    <text evidence="1">The sequence shown here is derived from an EMBL/GenBank/DDBJ whole genome shotgun (WGS) entry which is preliminary data.</text>
</comment>
<dbReference type="Gene3D" id="3.40.50.720">
    <property type="entry name" value="NAD(P)-binding Rossmann-like Domain"/>
    <property type="match status" value="1"/>
</dbReference>
<dbReference type="GO" id="GO:0005789">
    <property type="term" value="C:endoplasmic reticulum membrane"/>
    <property type="evidence" value="ECO:0007669"/>
    <property type="project" value="TreeGrafter"/>
</dbReference>